<feature type="region of interest" description="Disordered" evidence="1">
    <location>
        <begin position="327"/>
        <end position="361"/>
    </location>
</feature>
<dbReference type="Proteomes" id="UP000054653">
    <property type="component" value="Unassembled WGS sequence"/>
</dbReference>
<comment type="caution">
    <text evidence="2">The sequence shown here is derived from an EMBL/GenBank/DDBJ whole genome shotgun (WGS) entry which is preliminary data.</text>
</comment>
<organism evidence="2 3">
    <name type="scientific">Trichinella britovi</name>
    <name type="common">Parasitic roundworm</name>
    <dbReference type="NCBI Taxonomy" id="45882"/>
    <lineage>
        <taxon>Eukaryota</taxon>
        <taxon>Metazoa</taxon>
        <taxon>Ecdysozoa</taxon>
        <taxon>Nematoda</taxon>
        <taxon>Enoplea</taxon>
        <taxon>Dorylaimia</taxon>
        <taxon>Trichinellida</taxon>
        <taxon>Trichinellidae</taxon>
        <taxon>Trichinella</taxon>
    </lineage>
</organism>
<sequence length="361" mass="40245">MPVWRRRGLPTSWTRYVLTPTYFNTRRGPDQRVSNLPFCGTFSHTNWSVSNRFAVAFWSAISLWRCCFSWTDRMPCCALFADFPAAGRCSLRRCVPFPAARLTLHSAIGKFAYQTAYKMEIVRSSHVQRCCRPLSPEATAGPMSGPWTRGKRIQQRSIGAFHEPIGLRVVRRGPRLFYVEDLANLSDQGGFKAPPLIGVQANGRAESRKLVANQYVGIFRGRLGARWIRLGPLLEVTANDQNVTGRLGFPCRFVSRDTRAAGLTPRVHRLPHAWPEIASLESIHPAFAGTQSGHRTWYCAWPRGQRSSVPLERAADHRHGHCWPAYVAKDRPHPPGTPLSHPSTGTGGQGLRTSGSDGPPV</sequence>
<name>A0A0V1DFC7_TRIBR</name>
<keyword evidence="3" id="KW-1185">Reference proteome</keyword>
<accession>A0A0V1DFC7</accession>
<dbReference type="AlphaFoldDB" id="A0A0V1DFC7"/>
<evidence type="ECO:0000313" key="2">
    <source>
        <dbReference type="EMBL" id="KRY60072.1"/>
    </source>
</evidence>
<evidence type="ECO:0000256" key="1">
    <source>
        <dbReference type="SAM" id="MobiDB-lite"/>
    </source>
</evidence>
<proteinExistence type="predicted"/>
<reference evidence="2 3" key="1">
    <citation type="submission" date="2015-01" db="EMBL/GenBank/DDBJ databases">
        <title>Evolution of Trichinella species and genotypes.</title>
        <authorList>
            <person name="Korhonen P.K."/>
            <person name="Edoardo P."/>
            <person name="Giuseppe L.R."/>
            <person name="Gasser R.B."/>
        </authorList>
    </citation>
    <scope>NUCLEOTIDE SEQUENCE [LARGE SCALE GENOMIC DNA]</scope>
    <source>
        <strain evidence="2">ISS120</strain>
    </source>
</reference>
<protein>
    <submittedName>
        <fullName evidence="2">Uncharacterized protein</fullName>
    </submittedName>
</protein>
<gene>
    <name evidence="2" type="ORF">T03_7453</name>
</gene>
<dbReference type="EMBL" id="JYDI01000008">
    <property type="protein sequence ID" value="KRY60072.1"/>
    <property type="molecule type" value="Genomic_DNA"/>
</dbReference>
<evidence type="ECO:0000313" key="3">
    <source>
        <dbReference type="Proteomes" id="UP000054653"/>
    </source>
</evidence>
<feature type="compositionally biased region" description="Polar residues" evidence="1">
    <location>
        <begin position="351"/>
        <end position="361"/>
    </location>
</feature>